<proteinExistence type="predicted"/>
<organism evidence="1">
    <name type="scientific">uncultured Caudovirales phage</name>
    <dbReference type="NCBI Taxonomy" id="2100421"/>
    <lineage>
        <taxon>Viruses</taxon>
        <taxon>Duplodnaviria</taxon>
        <taxon>Heunggongvirae</taxon>
        <taxon>Uroviricota</taxon>
        <taxon>Caudoviricetes</taxon>
        <taxon>Peduoviridae</taxon>
        <taxon>Maltschvirus</taxon>
        <taxon>Maltschvirus maltsch</taxon>
    </lineage>
</organism>
<protein>
    <submittedName>
        <fullName evidence="1">Uncharacterized protein</fullName>
    </submittedName>
</protein>
<reference evidence="1" key="1">
    <citation type="submission" date="2020-05" db="EMBL/GenBank/DDBJ databases">
        <authorList>
            <person name="Chiriac C."/>
            <person name="Salcher M."/>
            <person name="Ghai R."/>
            <person name="Kavagutti S V."/>
        </authorList>
    </citation>
    <scope>NUCLEOTIDE SEQUENCE</scope>
</reference>
<accession>A0A6J7WJ59</accession>
<dbReference type="EMBL" id="LR798233">
    <property type="protein sequence ID" value="CAB5212903.1"/>
    <property type="molecule type" value="Genomic_DNA"/>
</dbReference>
<evidence type="ECO:0000313" key="1">
    <source>
        <dbReference type="EMBL" id="CAB5212903.1"/>
    </source>
</evidence>
<sequence>MARVLLPPKTETMVDDDSFPTLNWLSFFEGLSTGDLGAVWTPTFTGLTEVGTATKTGVYYRITNKLAFFRIVITPATNTTAVAGTTYCNNFPLSIAAQGLVATISSYTAAVSGATTDKRIYTASWAAVTTPITLIGLLEVS</sequence>
<gene>
    <name evidence="1" type="ORF">UFOVP191_65</name>
</gene>
<name>A0A6J7WJ59_9CAUD</name>